<evidence type="ECO:0000313" key="2">
    <source>
        <dbReference type="EMBL" id="PCI29025.1"/>
    </source>
</evidence>
<sequence length="160" mass="18415">MTDFWKRKTLDEMTPEEWESLCDGCGVCCLHQIEDEDTGTLYSTWVGCQYLDTKACRCTRYQERSELVKGCVTLTPELSRNLYWIPPTCAYRLLAEGKPLPEWHPLVSGDPESVHEAGISVQDKVIPEQSINLENLTDYVIDDDDDEDEDEEEEEGEEEE</sequence>
<organism evidence="2 3">
    <name type="scientific">SAR324 cluster bacterium</name>
    <dbReference type="NCBI Taxonomy" id="2024889"/>
    <lineage>
        <taxon>Bacteria</taxon>
        <taxon>Deltaproteobacteria</taxon>
        <taxon>SAR324 cluster</taxon>
    </lineage>
</organism>
<dbReference type="Proteomes" id="UP000218113">
    <property type="component" value="Unassembled WGS sequence"/>
</dbReference>
<name>A0A2A4T7D3_9DELT</name>
<feature type="compositionally biased region" description="Acidic residues" evidence="1">
    <location>
        <begin position="140"/>
        <end position="160"/>
    </location>
</feature>
<dbReference type="PANTHER" id="PTHR37421:SF1">
    <property type="entry name" value="UPF0260 PROTEIN YCGN"/>
    <property type="match status" value="1"/>
</dbReference>
<accession>A0A2A4T7D3</accession>
<dbReference type="InterPro" id="IPR005358">
    <property type="entry name" value="Puta_zinc/iron-chelating_dom"/>
</dbReference>
<comment type="caution">
    <text evidence="2">The sequence shown here is derived from an EMBL/GenBank/DDBJ whole genome shotgun (WGS) entry which is preliminary data.</text>
</comment>
<dbReference type="Pfam" id="PF03692">
    <property type="entry name" value="CxxCxxCC"/>
    <property type="match status" value="1"/>
</dbReference>
<dbReference type="PANTHER" id="PTHR37421">
    <property type="entry name" value="UPF0260 PROTEIN YCGN"/>
    <property type="match status" value="1"/>
</dbReference>
<evidence type="ECO:0000256" key="1">
    <source>
        <dbReference type="SAM" id="MobiDB-lite"/>
    </source>
</evidence>
<dbReference type="EMBL" id="NVSR01000021">
    <property type="protein sequence ID" value="PCI29025.1"/>
    <property type="molecule type" value="Genomic_DNA"/>
</dbReference>
<protein>
    <submittedName>
        <fullName evidence="2">Uncharacterized protein</fullName>
    </submittedName>
</protein>
<dbReference type="InterPro" id="IPR008228">
    <property type="entry name" value="UCP006173"/>
</dbReference>
<evidence type="ECO:0000313" key="3">
    <source>
        <dbReference type="Proteomes" id="UP000218113"/>
    </source>
</evidence>
<reference evidence="3" key="1">
    <citation type="submission" date="2017-08" db="EMBL/GenBank/DDBJ databases">
        <title>A dynamic microbial community with high functional redundancy inhabits the cold, oxic subseafloor aquifer.</title>
        <authorList>
            <person name="Tully B.J."/>
            <person name="Wheat C.G."/>
            <person name="Glazer B.T."/>
            <person name="Huber J.A."/>
        </authorList>
    </citation>
    <scope>NUCLEOTIDE SEQUENCE [LARGE SCALE GENOMIC DNA]</scope>
</reference>
<gene>
    <name evidence="2" type="ORF">COB67_04995</name>
</gene>
<dbReference type="PIRSF" id="PIRSF006173">
    <property type="entry name" value="UCP006173"/>
    <property type="match status" value="1"/>
</dbReference>
<dbReference type="NCBIfam" id="NF003507">
    <property type="entry name" value="PRK05170.2-5"/>
    <property type="match status" value="1"/>
</dbReference>
<dbReference type="AlphaFoldDB" id="A0A2A4T7D3"/>
<feature type="region of interest" description="Disordered" evidence="1">
    <location>
        <begin position="135"/>
        <end position="160"/>
    </location>
</feature>
<dbReference type="HAMAP" id="MF_00676">
    <property type="entry name" value="UPF0260"/>
    <property type="match status" value="1"/>
</dbReference>
<proteinExistence type="inferred from homology"/>
<dbReference type="NCBIfam" id="NF003501">
    <property type="entry name" value="PRK05170.1-5"/>
    <property type="match status" value="1"/>
</dbReference>